<gene>
    <name evidence="1" type="ORF">H1X69_24570</name>
</gene>
<dbReference type="AlphaFoldDB" id="A0A7W2DWZ7"/>
<name>A0A7W2DWZ7_9ACTN</name>
<sequence>MTAPAPPTELARLLEDAAGQVRSILTAAYPTPANRSYLHPVLGMLASGPRVAGVLGDQIDALIERPLESPAELLTLASLASALGWFTESLSTLVRDVDVICTQMGLPATEPDHEAAPLTIAQPGLSTLELASVRAASAICDLSPTRYAEALASALCTGARMDTECTEIADGLLEDAVQVADSSGLPAGEGTDSLPHLVRTLLARTGVGR</sequence>
<proteinExistence type="predicted"/>
<dbReference type="EMBL" id="JACERG010000017">
    <property type="protein sequence ID" value="MBA5224551.1"/>
    <property type="molecule type" value="Genomic_DNA"/>
</dbReference>
<dbReference type="RefSeq" id="WP_191854051.1">
    <property type="nucleotide sequence ID" value="NZ_CP108343.1"/>
</dbReference>
<protein>
    <submittedName>
        <fullName evidence="1">Uncharacterized protein</fullName>
    </submittedName>
</protein>
<organism evidence="1 2">
    <name type="scientific">Streptomyces griseoaurantiacus</name>
    <dbReference type="NCBI Taxonomy" id="68213"/>
    <lineage>
        <taxon>Bacteria</taxon>
        <taxon>Bacillati</taxon>
        <taxon>Actinomycetota</taxon>
        <taxon>Actinomycetes</taxon>
        <taxon>Kitasatosporales</taxon>
        <taxon>Streptomycetaceae</taxon>
        <taxon>Streptomyces</taxon>
        <taxon>Streptomyces aurantiacus group</taxon>
    </lineage>
</organism>
<accession>A0A7W2DWZ7</accession>
<comment type="caution">
    <text evidence="1">The sequence shown here is derived from an EMBL/GenBank/DDBJ whole genome shotgun (WGS) entry which is preliminary data.</text>
</comment>
<reference evidence="1 2" key="1">
    <citation type="submission" date="2020-07" db="EMBL/GenBank/DDBJ databases">
        <title>Differential regulation of undecylprodigiosin biosynthesis in the yeast-scavenging Streptomyces strain MBK6.</title>
        <authorList>
            <person name="Baral B."/>
            <person name="Siitonen V."/>
            <person name="Laughlin M."/>
            <person name="Yamada K."/>
            <person name="Ilomaeki M."/>
            <person name="Metsae-Ketelae M."/>
            <person name="Niemi J."/>
        </authorList>
    </citation>
    <scope>NUCLEOTIDE SEQUENCE [LARGE SCALE GENOMIC DNA]</scope>
    <source>
        <strain evidence="1 2">MBK6</strain>
    </source>
</reference>
<evidence type="ECO:0000313" key="1">
    <source>
        <dbReference type="EMBL" id="MBA5224551.1"/>
    </source>
</evidence>
<evidence type="ECO:0000313" key="2">
    <source>
        <dbReference type="Proteomes" id="UP000587608"/>
    </source>
</evidence>
<dbReference type="Proteomes" id="UP000587608">
    <property type="component" value="Unassembled WGS sequence"/>
</dbReference>